<dbReference type="SMART" id="SM01132">
    <property type="entry name" value="DIL"/>
    <property type="match status" value="1"/>
</dbReference>
<feature type="domain" description="Dilute" evidence="1">
    <location>
        <begin position="103"/>
        <end position="403"/>
    </location>
</feature>
<evidence type="ECO:0000259" key="1">
    <source>
        <dbReference type="PROSITE" id="PS51126"/>
    </source>
</evidence>
<dbReference type="PANTHER" id="PTHR16027">
    <property type="entry name" value="DILUTE DOMAIN-CONTAINING PROTEIN YPR089W"/>
    <property type="match status" value="1"/>
</dbReference>
<dbReference type="Pfam" id="PF01843">
    <property type="entry name" value="DIL"/>
    <property type="match status" value="1"/>
</dbReference>
<sequence length="463" mass="51775">MLVLLFGFGLEEKYNAYTGKRKCEAPVDKVTSVLVKDTEKIISLTSEVEALKLGVTQENQELLVTCISENLGFAGGNPVAACLIYKCLLHWRSFELEETNIFDRIIQTIASAIEVPDNNQVLAYWLSNSAMLLKLLQHTFTSAAIPASRGCMGGGVVSSLDRQMQVEAKYPATLFKQQLIGFLEKMYVMIRDSLKIEVFSLLRLCTQAPQAQENNVPQQDLNGHWESIVERLSSYLNLMKANNVNSTIPGQKINHTNILLHQSSALKQACMFTSSNISFSFKVFSVINYLCSILLSDDCCYFVNGEYVEAGMAKLKQWCIEATDEYVGSAWDELSHIRQAAGFLQAIIQKQEMTLDKITRELCPVLSIRQLYRISAMYFDDIYDMSSVSSDVISSMMIRLIDDLTDGVRSDFLLEDDLSIPFTVEDLSKSTEQGDVNDIDTLALIHENPSFSFLLTCGEGSSS</sequence>
<dbReference type="AlphaFoldDB" id="A0A3P6D200"/>
<dbReference type="PROSITE" id="PS51126">
    <property type="entry name" value="DILUTE"/>
    <property type="match status" value="1"/>
</dbReference>
<dbReference type="Proteomes" id="UP000694005">
    <property type="component" value="Chromosome A10"/>
</dbReference>
<dbReference type="InterPro" id="IPR052072">
    <property type="entry name" value="Vascular_dev_regulator"/>
</dbReference>
<name>A0A3P6D200_BRACM</name>
<accession>A0A3P6D200</accession>
<dbReference type="EMBL" id="LR031577">
    <property type="protein sequence ID" value="VDD18714.1"/>
    <property type="molecule type" value="Genomic_DNA"/>
</dbReference>
<proteinExistence type="predicted"/>
<evidence type="ECO:0000313" key="2">
    <source>
        <dbReference type="EMBL" id="CAG7910796.1"/>
    </source>
</evidence>
<protein>
    <recommendedName>
        <fullName evidence="1">Dilute domain-containing protein</fullName>
    </recommendedName>
</protein>
<reference evidence="3" key="1">
    <citation type="submission" date="2018-11" db="EMBL/GenBank/DDBJ databases">
        <authorList>
            <consortium name="Genoscope - CEA"/>
            <person name="William W."/>
        </authorList>
    </citation>
    <scope>NUCLEOTIDE SEQUENCE</scope>
</reference>
<dbReference type="InterPro" id="IPR002710">
    <property type="entry name" value="Dilute_dom"/>
</dbReference>
<dbReference type="Gramene" id="A10p20420.2_BraZ1">
    <property type="protein sequence ID" value="A10p20420.2_BraZ1.CDS"/>
    <property type="gene ID" value="A10g20420.2_BraZ1"/>
</dbReference>
<dbReference type="PANTHER" id="PTHR16027:SF11">
    <property type="entry name" value="DILUTE DOMAIN-CONTAINING PROTEIN"/>
    <property type="match status" value="1"/>
</dbReference>
<organism evidence="3">
    <name type="scientific">Brassica campestris</name>
    <name type="common">Field mustard</name>
    <dbReference type="NCBI Taxonomy" id="3711"/>
    <lineage>
        <taxon>Eukaryota</taxon>
        <taxon>Viridiplantae</taxon>
        <taxon>Streptophyta</taxon>
        <taxon>Embryophyta</taxon>
        <taxon>Tracheophyta</taxon>
        <taxon>Spermatophyta</taxon>
        <taxon>Magnoliopsida</taxon>
        <taxon>eudicotyledons</taxon>
        <taxon>Gunneridae</taxon>
        <taxon>Pentapetalae</taxon>
        <taxon>rosids</taxon>
        <taxon>malvids</taxon>
        <taxon>Brassicales</taxon>
        <taxon>Brassicaceae</taxon>
        <taxon>Brassiceae</taxon>
        <taxon>Brassica</taxon>
    </lineage>
</organism>
<gene>
    <name evidence="3" type="ORF">BRAA10T44029Z</name>
    <name evidence="2" type="ORF">BRAPAZ1V2_A10P20420.2</name>
</gene>
<dbReference type="EMBL" id="LS974626">
    <property type="protein sequence ID" value="CAG7910796.1"/>
    <property type="molecule type" value="Genomic_DNA"/>
</dbReference>
<evidence type="ECO:0000313" key="3">
    <source>
        <dbReference type="EMBL" id="VDD18714.1"/>
    </source>
</evidence>